<evidence type="ECO:0000256" key="1">
    <source>
        <dbReference type="ARBA" id="ARBA00000452"/>
    </source>
</evidence>
<dbReference type="PANTHER" id="PTHR11941:SF84">
    <property type="entry name" value="ENOYL-COA DELTA ISOMERASE 1, PEROXISOMAL"/>
    <property type="match status" value="1"/>
</dbReference>
<gene>
    <name evidence="7" type="ORF">POM88_048626</name>
</gene>
<dbReference type="GO" id="GO:0004165">
    <property type="term" value="F:delta(3)-delta(2)-enoyl-CoA isomerase activity"/>
    <property type="evidence" value="ECO:0007669"/>
    <property type="project" value="UniProtKB-EC"/>
</dbReference>
<evidence type="ECO:0000313" key="8">
    <source>
        <dbReference type="Proteomes" id="UP001237642"/>
    </source>
</evidence>
<dbReference type="AlphaFoldDB" id="A0AAD8GU61"/>
<dbReference type="Pfam" id="PF00378">
    <property type="entry name" value="ECH_1"/>
    <property type="match status" value="1"/>
</dbReference>
<dbReference type="Gene3D" id="3.90.226.10">
    <property type="entry name" value="2-enoyl-CoA Hydratase, Chain A, domain 1"/>
    <property type="match status" value="1"/>
</dbReference>
<dbReference type="CDD" id="cd06558">
    <property type="entry name" value="crotonase-like"/>
    <property type="match status" value="1"/>
</dbReference>
<protein>
    <recommendedName>
        <fullName evidence="5">Delta(3)-Delta(2)-enoyl-CoA isomerase</fullName>
        <ecNumber evidence="5">5.3.3.8</ecNumber>
    </recommendedName>
</protein>
<reference evidence="7" key="2">
    <citation type="submission" date="2023-05" db="EMBL/GenBank/DDBJ databases">
        <authorList>
            <person name="Schelkunov M.I."/>
        </authorList>
    </citation>
    <scope>NUCLEOTIDE SEQUENCE</scope>
    <source>
        <strain evidence="7">Hsosn_3</strain>
        <tissue evidence="7">Leaf</tissue>
    </source>
</reference>
<evidence type="ECO:0000313" key="7">
    <source>
        <dbReference type="EMBL" id="KAK1355370.1"/>
    </source>
</evidence>
<organism evidence="7 8">
    <name type="scientific">Heracleum sosnowskyi</name>
    <dbReference type="NCBI Taxonomy" id="360622"/>
    <lineage>
        <taxon>Eukaryota</taxon>
        <taxon>Viridiplantae</taxon>
        <taxon>Streptophyta</taxon>
        <taxon>Embryophyta</taxon>
        <taxon>Tracheophyta</taxon>
        <taxon>Spermatophyta</taxon>
        <taxon>Magnoliopsida</taxon>
        <taxon>eudicotyledons</taxon>
        <taxon>Gunneridae</taxon>
        <taxon>Pentapetalae</taxon>
        <taxon>asterids</taxon>
        <taxon>campanulids</taxon>
        <taxon>Apiales</taxon>
        <taxon>Apiaceae</taxon>
        <taxon>Apioideae</taxon>
        <taxon>apioid superclade</taxon>
        <taxon>Tordylieae</taxon>
        <taxon>Tordyliinae</taxon>
        <taxon>Heracleum</taxon>
    </lineage>
</organism>
<evidence type="ECO:0000256" key="3">
    <source>
        <dbReference type="ARBA" id="ARBA00005005"/>
    </source>
</evidence>
<accession>A0AAD8GU61</accession>
<keyword evidence="6" id="KW-0443">Lipid metabolism</keyword>
<comment type="caution">
    <text evidence="7">The sequence shown here is derived from an EMBL/GenBank/DDBJ whole genome shotgun (WGS) entry which is preliminary data.</text>
</comment>
<keyword evidence="7" id="KW-0413">Isomerase</keyword>
<evidence type="ECO:0000256" key="2">
    <source>
        <dbReference type="ARBA" id="ARBA00000765"/>
    </source>
</evidence>
<dbReference type="EC" id="5.3.3.8" evidence="5"/>
<name>A0AAD8GU61_9APIA</name>
<dbReference type="EMBL" id="JAUIZM010000011">
    <property type="protein sequence ID" value="KAK1355370.1"/>
    <property type="molecule type" value="Genomic_DNA"/>
</dbReference>
<comment type="similarity">
    <text evidence="4">Belongs to the enoyl-CoA hydratase/isomerase family.</text>
</comment>
<sequence length="247" mass="27200">MCTLEKRGSVYILTLTGNHEHRLNPTLVDSLSAALHRIRSETTASHSPGAALITTGEGKYFSNGGDIPWVDSNKDRLLFMMSKVRSLLTDLMSLPMPTIAAVNGHAVGQGYILALCHDYVFMRKDRGFLYMNGVEIGEVLPTPFFKATLKAKISSPAVLRDIVLRAEKMTAEKAVEKGIIDAAYDTVEATVAAAVELGGQLARRNWNGQVYAENRKVLFADVLHKLSIAETDEMIKNSRVLELKPRL</sequence>
<dbReference type="FunFam" id="3.90.226.10:FF:000049">
    <property type="entry name" value="Enoyl-CoA delta isomerase 3"/>
    <property type="match status" value="1"/>
</dbReference>
<evidence type="ECO:0000256" key="6">
    <source>
        <dbReference type="ARBA" id="ARBA00023098"/>
    </source>
</evidence>
<dbReference type="SUPFAM" id="SSF52096">
    <property type="entry name" value="ClpP/crotonase"/>
    <property type="match status" value="1"/>
</dbReference>
<dbReference type="GO" id="GO:0006635">
    <property type="term" value="P:fatty acid beta-oxidation"/>
    <property type="evidence" value="ECO:0007669"/>
    <property type="project" value="TreeGrafter"/>
</dbReference>
<dbReference type="InterPro" id="IPR029045">
    <property type="entry name" value="ClpP/crotonase-like_dom_sf"/>
</dbReference>
<proteinExistence type="inferred from homology"/>
<keyword evidence="8" id="KW-1185">Reference proteome</keyword>
<dbReference type="GO" id="GO:0005777">
    <property type="term" value="C:peroxisome"/>
    <property type="evidence" value="ECO:0007669"/>
    <property type="project" value="TreeGrafter"/>
</dbReference>
<evidence type="ECO:0000256" key="4">
    <source>
        <dbReference type="ARBA" id="ARBA00005254"/>
    </source>
</evidence>
<comment type="catalytic activity">
    <reaction evidence="2">
        <text>a (3E)-enoyl-CoA = a 4-saturated (2E)-enoyl-CoA</text>
        <dbReference type="Rhea" id="RHEA:45228"/>
        <dbReference type="ChEBI" id="CHEBI:58521"/>
        <dbReference type="ChEBI" id="CHEBI:85097"/>
        <dbReference type="EC" id="5.3.3.8"/>
    </reaction>
</comment>
<evidence type="ECO:0000256" key="5">
    <source>
        <dbReference type="ARBA" id="ARBA00012064"/>
    </source>
</evidence>
<reference evidence="7" key="1">
    <citation type="submission" date="2023-02" db="EMBL/GenBank/DDBJ databases">
        <title>Genome of toxic invasive species Heracleum sosnowskyi carries increased number of genes despite the absence of recent whole-genome duplications.</title>
        <authorList>
            <person name="Schelkunov M."/>
            <person name="Shtratnikova V."/>
            <person name="Makarenko M."/>
            <person name="Klepikova A."/>
            <person name="Omelchenko D."/>
            <person name="Novikova G."/>
            <person name="Obukhova E."/>
            <person name="Bogdanov V."/>
            <person name="Penin A."/>
            <person name="Logacheva M."/>
        </authorList>
    </citation>
    <scope>NUCLEOTIDE SEQUENCE</scope>
    <source>
        <strain evidence="7">Hsosn_3</strain>
        <tissue evidence="7">Leaf</tissue>
    </source>
</reference>
<dbReference type="PANTHER" id="PTHR11941">
    <property type="entry name" value="ENOYL-COA HYDRATASE-RELATED"/>
    <property type="match status" value="1"/>
</dbReference>
<dbReference type="Proteomes" id="UP001237642">
    <property type="component" value="Unassembled WGS sequence"/>
</dbReference>
<dbReference type="InterPro" id="IPR001753">
    <property type="entry name" value="Enoyl-CoA_hydra/iso"/>
</dbReference>
<comment type="catalytic activity">
    <reaction evidence="1">
        <text>a (3Z)-enoyl-CoA = a 4-saturated (2E)-enoyl-CoA</text>
        <dbReference type="Rhea" id="RHEA:45900"/>
        <dbReference type="ChEBI" id="CHEBI:85097"/>
        <dbReference type="ChEBI" id="CHEBI:85489"/>
        <dbReference type="EC" id="5.3.3.8"/>
    </reaction>
</comment>
<comment type="pathway">
    <text evidence="3">Lipid metabolism; fatty acid beta-oxidation.</text>
</comment>